<dbReference type="AlphaFoldDB" id="A0AAU9PDM4"/>
<comment type="caution">
    <text evidence="2">The sequence shown here is derived from an EMBL/GenBank/DDBJ whole genome shotgun (WGS) entry which is preliminary data.</text>
</comment>
<evidence type="ECO:0000256" key="1">
    <source>
        <dbReference type="SAM" id="Phobius"/>
    </source>
</evidence>
<organism evidence="2 3">
    <name type="scientific">Lactuca virosa</name>
    <dbReference type="NCBI Taxonomy" id="75947"/>
    <lineage>
        <taxon>Eukaryota</taxon>
        <taxon>Viridiplantae</taxon>
        <taxon>Streptophyta</taxon>
        <taxon>Embryophyta</taxon>
        <taxon>Tracheophyta</taxon>
        <taxon>Spermatophyta</taxon>
        <taxon>Magnoliopsida</taxon>
        <taxon>eudicotyledons</taxon>
        <taxon>Gunneridae</taxon>
        <taxon>Pentapetalae</taxon>
        <taxon>asterids</taxon>
        <taxon>campanulids</taxon>
        <taxon>Asterales</taxon>
        <taxon>Asteraceae</taxon>
        <taxon>Cichorioideae</taxon>
        <taxon>Cichorieae</taxon>
        <taxon>Lactucinae</taxon>
        <taxon>Lactuca</taxon>
    </lineage>
</organism>
<evidence type="ECO:0000313" key="2">
    <source>
        <dbReference type="EMBL" id="CAH1448270.1"/>
    </source>
</evidence>
<sequence>MVIGFLSAVVIFPFPQIYLAPILTGKVSFVGWICIACVYHFFLCCVPLGDDSVSLSADLRAFVPLFSHLCVKRAFLLEIVLSLCHMNPFWKARCQLPVLFVCRTDWGKCSFQLTSYLVGDISPESIVVYGVVPDQDVDPMISIPESLVTLPGFGPNVFSIDQLLDISCLVIGSSHVGSSSSVGVVPLEIGSPDRKHRRLLLPDQFKQFLHEIYQVGHRCASPLSLDHVALKPIDGCPSCVLFEEELDDACRFIARAEKINFYRTWAGSQVF</sequence>
<proteinExistence type="predicted"/>
<accession>A0AAU9PDM4</accession>
<keyword evidence="1" id="KW-0812">Transmembrane</keyword>
<dbReference type="EMBL" id="CAKMRJ010005634">
    <property type="protein sequence ID" value="CAH1448270.1"/>
    <property type="molecule type" value="Genomic_DNA"/>
</dbReference>
<gene>
    <name evidence="2" type="ORF">LVIROSA_LOCUS33827</name>
</gene>
<dbReference type="Proteomes" id="UP001157418">
    <property type="component" value="Unassembled WGS sequence"/>
</dbReference>
<feature type="transmembrane region" description="Helical" evidence="1">
    <location>
        <begin position="29"/>
        <end position="49"/>
    </location>
</feature>
<reference evidence="2 3" key="1">
    <citation type="submission" date="2022-01" db="EMBL/GenBank/DDBJ databases">
        <authorList>
            <person name="Xiong W."/>
            <person name="Schranz E."/>
        </authorList>
    </citation>
    <scope>NUCLEOTIDE SEQUENCE [LARGE SCALE GENOMIC DNA]</scope>
</reference>
<keyword evidence="1" id="KW-1133">Transmembrane helix</keyword>
<keyword evidence="3" id="KW-1185">Reference proteome</keyword>
<keyword evidence="1" id="KW-0472">Membrane</keyword>
<protein>
    <submittedName>
        <fullName evidence="2">Uncharacterized protein</fullName>
    </submittedName>
</protein>
<evidence type="ECO:0000313" key="3">
    <source>
        <dbReference type="Proteomes" id="UP001157418"/>
    </source>
</evidence>
<name>A0AAU9PDM4_9ASTR</name>